<feature type="compositionally biased region" description="Basic and acidic residues" evidence="1">
    <location>
        <begin position="1"/>
        <end position="19"/>
    </location>
</feature>
<sequence length="135" mass="14126">MGEVPGAHEESERAGDVRRVRLAGPVEQPTPGTGPGLPPSGGPEAVDRGEPAEFRGPEPVRTPGAVTPGFVLCYECDGLGACDQCGGRGWFPDAPPGRRRCPACFGRRVCPICRGGGELAVSDLSAYQRGYHPEL</sequence>
<feature type="region of interest" description="Disordered" evidence="1">
    <location>
        <begin position="1"/>
        <end position="62"/>
    </location>
</feature>
<protein>
    <submittedName>
        <fullName evidence="2">Uncharacterized protein</fullName>
    </submittedName>
</protein>
<dbReference type="Proteomes" id="UP000266906">
    <property type="component" value="Unassembled WGS sequence"/>
</dbReference>
<feature type="compositionally biased region" description="Basic and acidic residues" evidence="1">
    <location>
        <begin position="45"/>
        <end position="58"/>
    </location>
</feature>
<name>A0A3N4RY22_9ACTN</name>
<keyword evidence="3" id="KW-1185">Reference proteome</keyword>
<gene>
    <name evidence="2" type="ORF">EDD38_4338</name>
</gene>
<dbReference type="RefSeq" id="WP_123819173.1">
    <property type="nucleotide sequence ID" value="NZ_JBEYIY010000001.1"/>
</dbReference>
<proteinExistence type="predicted"/>
<reference evidence="2 3" key="1">
    <citation type="submission" date="2018-11" db="EMBL/GenBank/DDBJ databases">
        <title>Sequencing the genomes of 1000 actinobacteria strains.</title>
        <authorList>
            <person name="Klenk H.-P."/>
        </authorList>
    </citation>
    <scope>NUCLEOTIDE SEQUENCE [LARGE SCALE GENOMIC DNA]</scope>
    <source>
        <strain evidence="2 3">DSM 44781</strain>
    </source>
</reference>
<organism evidence="2 3">
    <name type="scientific">Kitasatospora cineracea</name>
    <dbReference type="NCBI Taxonomy" id="88074"/>
    <lineage>
        <taxon>Bacteria</taxon>
        <taxon>Bacillati</taxon>
        <taxon>Actinomycetota</taxon>
        <taxon>Actinomycetes</taxon>
        <taxon>Kitasatosporales</taxon>
        <taxon>Streptomycetaceae</taxon>
        <taxon>Kitasatospora</taxon>
    </lineage>
</organism>
<dbReference type="AlphaFoldDB" id="A0A3N4RY22"/>
<evidence type="ECO:0000313" key="2">
    <source>
        <dbReference type="EMBL" id="RPE35971.1"/>
    </source>
</evidence>
<accession>A0A3N4RY22</accession>
<dbReference type="EMBL" id="RKQG01000001">
    <property type="protein sequence ID" value="RPE35971.1"/>
    <property type="molecule type" value="Genomic_DNA"/>
</dbReference>
<evidence type="ECO:0000256" key="1">
    <source>
        <dbReference type="SAM" id="MobiDB-lite"/>
    </source>
</evidence>
<evidence type="ECO:0000313" key="3">
    <source>
        <dbReference type="Proteomes" id="UP000266906"/>
    </source>
</evidence>
<comment type="caution">
    <text evidence="2">The sequence shown here is derived from an EMBL/GenBank/DDBJ whole genome shotgun (WGS) entry which is preliminary data.</text>
</comment>